<protein>
    <submittedName>
        <fullName evidence="1">Transcription elongation factor A (SII)-like 8, isoform CRA_a</fullName>
    </submittedName>
</protein>
<keyword evidence="1" id="KW-0648">Protein biosynthesis</keyword>
<dbReference type="AlphaFoldDB" id="A6KT24"/>
<organism evidence="1 2">
    <name type="scientific">Rattus norvegicus</name>
    <name type="common">Rat</name>
    <dbReference type="NCBI Taxonomy" id="10116"/>
    <lineage>
        <taxon>Eukaryota</taxon>
        <taxon>Metazoa</taxon>
        <taxon>Chordata</taxon>
        <taxon>Craniata</taxon>
        <taxon>Vertebrata</taxon>
        <taxon>Euteleostomi</taxon>
        <taxon>Mammalia</taxon>
        <taxon>Eutheria</taxon>
        <taxon>Euarchontoglires</taxon>
        <taxon>Glires</taxon>
        <taxon>Rodentia</taxon>
        <taxon>Myomorpha</taxon>
        <taxon>Muroidea</taxon>
        <taxon>Muridae</taxon>
        <taxon>Murinae</taxon>
        <taxon>Rattus</taxon>
    </lineage>
</organism>
<keyword evidence="1" id="KW-0251">Elongation factor</keyword>
<proteinExistence type="predicted"/>
<reference evidence="2" key="1">
    <citation type="submission" date="2005-09" db="EMBL/GenBank/DDBJ databases">
        <authorList>
            <person name="Mural R.J."/>
            <person name="Li P.W."/>
            <person name="Adams M.D."/>
            <person name="Amanatides P.G."/>
            <person name="Baden-Tillson H."/>
            <person name="Barnstead M."/>
            <person name="Chin S.H."/>
            <person name="Dew I."/>
            <person name="Evans C.A."/>
            <person name="Ferriera S."/>
            <person name="Flanigan M."/>
            <person name="Fosler C."/>
            <person name="Glodek A."/>
            <person name="Gu Z."/>
            <person name="Holt R.A."/>
            <person name="Jennings D."/>
            <person name="Kraft C.L."/>
            <person name="Lu F."/>
            <person name="Nguyen T."/>
            <person name="Nusskern D.R."/>
            <person name="Pfannkoch C.M."/>
            <person name="Sitter C."/>
            <person name="Sutton G.G."/>
            <person name="Venter J.C."/>
            <person name="Wang Z."/>
            <person name="Woodage T."/>
            <person name="Zheng X.H."/>
            <person name="Zhong F."/>
        </authorList>
    </citation>
    <scope>NUCLEOTIDE SEQUENCE [LARGE SCALE GENOMIC DNA]</scope>
    <source>
        <strain>BN</strain>
        <strain evidence="2">Sprague-Dawley</strain>
    </source>
</reference>
<dbReference type="RGD" id="1359631">
    <property type="gene designation" value="Tceal8"/>
</dbReference>
<sequence length="31" mass="3361">MLMGGVTKGWSSLMTRSSRDQQSTCAEVLTV</sequence>
<evidence type="ECO:0000313" key="1">
    <source>
        <dbReference type="EMBL" id="EDL85810.1"/>
    </source>
</evidence>
<dbReference type="Proteomes" id="UP000234681">
    <property type="component" value="Chromosome X"/>
</dbReference>
<evidence type="ECO:0000313" key="3">
    <source>
        <dbReference type="RGD" id="1359631"/>
    </source>
</evidence>
<gene>
    <name evidence="1 3" type="primary">Tceal8</name>
    <name evidence="1" type="ORF">rCG_20045</name>
</gene>
<dbReference type="GO" id="GO:0003746">
    <property type="term" value="F:translation elongation factor activity"/>
    <property type="evidence" value="ECO:0007669"/>
    <property type="project" value="UniProtKB-KW"/>
</dbReference>
<dbReference type="EMBL" id="CH474117">
    <property type="protein sequence ID" value="EDL85810.1"/>
    <property type="molecule type" value="Genomic_DNA"/>
</dbReference>
<name>A6KT24_RAT</name>
<accession>A6KT24</accession>
<evidence type="ECO:0000313" key="2">
    <source>
        <dbReference type="Proteomes" id="UP000234681"/>
    </source>
</evidence>